<reference evidence="8" key="1">
    <citation type="submission" date="2022-01" db="EMBL/GenBank/DDBJ databases">
        <authorList>
            <person name="Wang Y."/>
        </authorList>
    </citation>
    <scope>NUCLEOTIDE SEQUENCE</scope>
    <source>
        <strain evidence="8">WB101</strain>
    </source>
</reference>
<feature type="transmembrane region" description="Helical" evidence="6">
    <location>
        <begin position="77"/>
        <end position="99"/>
    </location>
</feature>
<evidence type="ECO:0000256" key="3">
    <source>
        <dbReference type="ARBA" id="ARBA00022692"/>
    </source>
</evidence>
<evidence type="ECO:0000256" key="4">
    <source>
        <dbReference type="ARBA" id="ARBA00022989"/>
    </source>
</evidence>
<evidence type="ECO:0000256" key="6">
    <source>
        <dbReference type="SAM" id="Phobius"/>
    </source>
</evidence>
<evidence type="ECO:0000259" key="7">
    <source>
        <dbReference type="PROSITE" id="PS50850"/>
    </source>
</evidence>
<evidence type="ECO:0000256" key="2">
    <source>
        <dbReference type="ARBA" id="ARBA00022448"/>
    </source>
</evidence>
<feature type="transmembrane region" description="Helical" evidence="6">
    <location>
        <begin position="217"/>
        <end position="239"/>
    </location>
</feature>
<dbReference type="Proteomes" id="UP001165366">
    <property type="component" value="Unassembled WGS sequence"/>
</dbReference>
<gene>
    <name evidence="8" type="ORF">L6773_07345</name>
</gene>
<dbReference type="CDD" id="cd17328">
    <property type="entry name" value="MFS_spinster_like"/>
    <property type="match status" value="1"/>
</dbReference>
<keyword evidence="4 6" id="KW-1133">Transmembrane helix</keyword>
<feature type="transmembrane region" description="Helical" evidence="6">
    <location>
        <begin position="162"/>
        <end position="184"/>
    </location>
</feature>
<feature type="transmembrane region" description="Helical" evidence="6">
    <location>
        <begin position="377"/>
        <end position="395"/>
    </location>
</feature>
<feature type="transmembrane region" description="Helical" evidence="6">
    <location>
        <begin position="281"/>
        <end position="300"/>
    </location>
</feature>
<organism evidence="8 9">
    <name type="scientific">Rhodohalobacter sulfatireducens</name>
    <dbReference type="NCBI Taxonomy" id="2911366"/>
    <lineage>
        <taxon>Bacteria</taxon>
        <taxon>Pseudomonadati</taxon>
        <taxon>Balneolota</taxon>
        <taxon>Balneolia</taxon>
        <taxon>Balneolales</taxon>
        <taxon>Balneolaceae</taxon>
        <taxon>Rhodohalobacter</taxon>
    </lineage>
</organism>
<comment type="caution">
    <text evidence="8">The sequence shown here is derived from an EMBL/GenBank/DDBJ whole genome shotgun (WGS) entry which is preliminary data.</text>
</comment>
<dbReference type="PROSITE" id="PS50850">
    <property type="entry name" value="MFS"/>
    <property type="match status" value="1"/>
</dbReference>
<dbReference type="InterPro" id="IPR044770">
    <property type="entry name" value="MFS_spinster-like"/>
</dbReference>
<accession>A0ABS9KBZ3</accession>
<feature type="domain" description="Major facilitator superfamily (MFS) profile" evidence="7">
    <location>
        <begin position="9"/>
        <end position="401"/>
    </location>
</feature>
<name>A0ABS9KBZ3_9BACT</name>
<dbReference type="RefSeq" id="WP_237853214.1">
    <property type="nucleotide sequence ID" value="NZ_JAKLWS010000006.1"/>
</dbReference>
<dbReference type="Gene3D" id="1.20.1250.20">
    <property type="entry name" value="MFS general substrate transporter like domains"/>
    <property type="match status" value="1"/>
</dbReference>
<evidence type="ECO:0000256" key="5">
    <source>
        <dbReference type="ARBA" id="ARBA00023136"/>
    </source>
</evidence>
<protein>
    <submittedName>
        <fullName evidence="8">MFS transporter</fullName>
    </submittedName>
</protein>
<dbReference type="InterPro" id="IPR011701">
    <property type="entry name" value="MFS"/>
</dbReference>
<dbReference type="PANTHER" id="PTHR23505:SF79">
    <property type="entry name" value="PROTEIN SPINSTER"/>
    <property type="match status" value="1"/>
</dbReference>
<dbReference type="PANTHER" id="PTHR23505">
    <property type="entry name" value="SPINSTER"/>
    <property type="match status" value="1"/>
</dbReference>
<proteinExistence type="predicted"/>
<dbReference type="Pfam" id="PF07690">
    <property type="entry name" value="MFS_1"/>
    <property type="match status" value="1"/>
</dbReference>
<feature type="transmembrane region" description="Helical" evidence="6">
    <location>
        <begin position="135"/>
        <end position="156"/>
    </location>
</feature>
<keyword evidence="3 6" id="KW-0812">Transmembrane</keyword>
<evidence type="ECO:0000313" key="9">
    <source>
        <dbReference type="Proteomes" id="UP001165366"/>
    </source>
</evidence>
<keyword evidence="2" id="KW-0813">Transport</keyword>
<feature type="transmembrane region" description="Helical" evidence="6">
    <location>
        <begin position="344"/>
        <end position="365"/>
    </location>
</feature>
<keyword evidence="5 6" id="KW-0472">Membrane</keyword>
<dbReference type="InterPro" id="IPR036259">
    <property type="entry name" value="MFS_trans_sf"/>
</dbReference>
<reference evidence="8" key="2">
    <citation type="submission" date="2024-05" db="EMBL/GenBank/DDBJ databases">
        <title>Rhodohalobacter halophilus gen. nov., sp. nov., a moderately halophilic member of the family Balneolaceae.</title>
        <authorList>
            <person name="Xia J."/>
        </authorList>
    </citation>
    <scope>NUCLEOTIDE SEQUENCE</scope>
    <source>
        <strain evidence="8">WB101</strain>
    </source>
</reference>
<dbReference type="SUPFAM" id="SSF103473">
    <property type="entry name" value="MFS general substrate transporter"/>
    <property type="match status" value="1"/>
</dbReference>
<feature type="transmembrane region" description="Helical" evidence="6">
    <location>
        <begin position="105"/>
        <end position="123"/>
    </location>
</feature>
<dbReference type="InterPro" id="IPR020846">
    <property type="entry name" value="MFS_dom"/>
</dbReference>
<dbReference type="EMBL" id="JAKLWS010000006">
    <property type="protein sequence ID" value="MCG2588372.1"/>
    <property type="molecule type" value="Genomic_DNA"/>
</dbReference>
<evidence type="ECO:0000256" key="1">
    <source>
        <dbReference type="ARBA" id="ARBA00004141"/>
    </source>
</evidence>
<feature type="transmembrane region" description="Helical" evidence="6">
    <location>
        <begin position="306"/>
        <end position="332"/>
    </location>
</feature>
<feature type="transmembrane region" description="Helical" evidence="6">
    <location>
        <begin position="251"/>
        <end position="269"/>
    </location>
</feature>
<comment type="subcellular location">
    <subcellularLocation>
        <location evidence="1">Membrane</location>
        <topology evidence="1">Multi-pass membrane protein</topology>
    </subcellularLocation>
</comment>
<sequence>MSKKATYGTVLLFTLIYVLSFVDRQIVAVLGVQIRNALQLSNFQIGLLYGPAFSFIYAVAGIPMGRLADKTSRKGMICLGLFIWSFMTVVSGFAASFFFLVTARLFVGLSQAMLSPAVYSYLADTFSHQKRATIFSFYTGGIFIGVGLSFLVGGSISMAYDWRMAMVSVGVPGLIIAPITWWFLKEPKRPNQKTEVENNTFSEIAELLKKKTIRWHLIGFSSLACTGYTLLAFVGNLFSDTFNQPELIPKFGWFMMGVAVTVVLSGRVADWLAKRKPEYRFLMGIAAALGGLPFYLFGLFQPNPTTAFICVGIGVLISSSYNGVAAALLQYFVRSDQRALAGGVYLFVISIAGFGLGPPVGGWLIDTVFSGPYAVSYSFITITIFCSTLATISFVQAMKTYHQDVVPTDC</sequence>
<feature type="transmembrane region" description="Helical" evidence="6">
    <location>
        <begin position="48"/>
        <end position="65"/>
    </location>
</feature>
<evidence type="ECO:0000313" key="8">
    <source>
        <dbReference type="EMBL" id="MCG2588372.1"/>
    </source>
</evidence>
<keyword evidence="9" id="KW-1185">Reference proteome</keyword>